<dbReference type="AlphaFoldDB" id="A0A9P6IPA5"/>
<feature type="compositionally biased region" description="Low complexity" evidence="1">
    <location>
        <begin position="154"/>
        <end position="175"/>
    </location>
</feature>
<feature type="compositionally biased region" description="Basic and acidic residues" evidence="1">
    <location>
        <begin position="254"/>
        <end position="271"/>
    </location>
</feature>
<evidence type="ECO:0000256" key="1">
    <source>
        <dbReference type="SAM" id="MobiDB-lite"/>
    </source>
</evidence>
<organism evidence="2 3">
    <name type="scientific">Mortierella alpina</name>
    <name type="common">Oleaginous fungus</name>
    <name type="synonym">Mortierella renispora</name>
    <dbReference type="NCBI Taxonomy" id="64518"/>
    <lineage>
        <taxon>Eukaryota</taxon>
        <taxon>Fungi</taxon>
        <taxon>Fungi incertae sedis</taxon>
        <taxon>Mucoromycota</taxon>
        <taxon>Mortierellomycotina</taxon>
        <taxon>Mortierellomycetes</taxon>
        <taxon>Mortierellales</taxon>
        <taxon>Mortierellaceae</taxon>
        <taxon>Mortierella</taxon>
    </lineage>
</organism>
<protein>
    <submittedName>
        <fullName evidence="2">Uncharacterized protein</fullName>
    </submittedName>
</protein>
<keyword evidence="3" id="KW-1185">Reference proteome</keyword>
<reference evidence="2" key="1">
    <citation type="journal article" date="2020" name="Fungal Divers.">
        <title>Resolving the Mortierellaceae phylogeny through synthesis of multi-gene phylogenetics and phylogenomics.</title>
        <authorList>
            <person name="Vandepol N."/>
            <person name="Liber J."/>
            <person name="Desiro A."/>
            <person name="Na H."/>
            <person name="Kennedy M."/>
            <person name="Barry K."/>
            <person name="Grigoriev I.V."/>
            <person name="Miller A.N."/>
            <person name="O'Donnell K."/>
            <person name="Stajich J.E."/>
            <person name="Bonito G."/>
        </authorList>
    </citation>
    <scope>NUCLEOTIDE SEQUENCE</scope>
    <source>
        <strain evidence="2">CK1249</strain>
    </source>
</reference>
<feature type="region of interest" description="Disordered" evidence="1">
    <location>
        <begin position="235"/>
        <end position="279"/>
    </location>
</feature>
<accession>A0A9P6IPA5</accession>
<evidence type="ECO:0000313" key="3">
    <source>
        <dbReference type="Proteomes" id="UP000738359"/>
    </source>
</evidence>
<evidence type="ECO:0000313" key="2">
    <source>
        <dbReference type="EMBL" id="KAF9943511.1"/>
    </source>
</evidence>
<gene>
    <name evidence="2" type="ORF">BGZ70_005852</name>
</gene>
<feature type="compositionally biased region" description="Basic residues" evidence="1">
    <location>
        <begin position="36"/>
        <end position="45"/>
    </location>
</feature>
<feature type="region of interest" description="Disordered" evidence="1">
    <location>
        <begin position="149"/>
        <end position="180"/>
    </location>
</feature>
<name>A0A9P6IPA5_MORAP</name>
<dbReference type="Proteomes" id="UP000738359">
    <property type="component" value="Unassembled WGS sequence"/>
</dbReference>
<sequence>LTFVDRYTVRLTGIVIPHSPSRKGYPSRSMYDERTKKKRQSAKTHWRSQFLESGLTKEDMDRLALQAAREVRAKESTIKPLRQEVEVRLARQDAASWRVKRRQPGAYSELVAARKSLREKRTGLLEEEQDLKRLRQEWYRFNKMSEAAGKMRRSSITGSSQGITTSSTPTMTTPTPDRPAVEDSSKFMNISQLQVPDGHVLVWSGTDYGISKMSETVALSYAGIKHHLNRFQALQGQMQGQAQEQTEGQAQEQTEGKPQEQEQEGLTRRDLLQAIKMPR</sequence>
<proteinExistence type="predicted"/>
<comment type="caution">
    <text evidence="2">The sequence shown here is derived from an EMBL/GenBank/DDBJ whole genome shotgun (WGS) entry which is preliminary data.</text>
</comment>
<feature type="non-terminal residue" evidence="2">
    <location>
        <position position="1"/>
    </location>
</feature>
<feature type="compositionally biased region" description="Low complexity" evidence="1">
    <location>
        <begin position="235"/>
        <end position="253"/>
    </location>
</feature>
<feature type="region of interest" description="Disordered" evidence="1">
    <location>
        <begin position="20"/>
        <end position="45"/>
    </location>
</feature>
<dbReference type="EMBL" id="JAAAHY010003175">
    <property type="protein sequence ID" value="KAF9943511.1"/>
    <property type="molecule type" value="Genomic_DNA"/>
</dbReference>
<feature type="non-terminal residue" evidence="2">
    <location>
        <position position="279"/>
    </location>
</feature>
<dbReference type="OrthoDB" id="2430249at2759"/>